<dbReference type="EMBL" id="QUAH01000003">
    <property type="protein sequence ID" value="RFT16526.1"/>
    <property type="molecule type" value="Genomic_DNA"/>
</dbReference>
<keyword evidence="1" id="KW-0560">Oxidoreductase</keyword>
<evidence type="ECO:0000256" key="1">
    <source>
        <dbReference type="ARBA" id="ARBA00023002"/>
    </source>
</evidence>
<dbReference type="Pfam" id="PF01855">
    <property type="entry name" value="POR_N"/>
    <property type="match status" value="1"/>
</dbReference>
<accession>A0A3E2BPG1</accession>
<dbReference type="CDD" id="cd07034">
    <property type="entry name" value="TPP_PYR_PFOR_IOR-alpha_like"/>
    <property type="match status" value="1"/>
</dbReference>
<comment type="caution">
    <text evidence="4">The sequence shown here is derived from an EMBL/GenBank/DDBJ whole genome shotgun (WGS) entry which is preliminary data.</text>
</comment>
<evidence type="ECO:0000313" key="5">
    <source>
        <dbReference type="Proteomes" id="UP000257323"/>
    </source>
</evidence>
<dbReference type="SUPFAM" id="SSF52922">
    <property type="entry name" value="TK C-terminal domain-like"/>
    <property type="match status" value="1"/>
</dbReference>
<dbReference type="GO" id="GO:0019752">
    <property type="term" value="P:carboxylic acid metabolic process"/>
    <property type="evidence" value="ECO:0007669"/>
    <property type="project" value="UniProtKB-ARBA"/>
</dbReference>
<dbReference type="SUPFAM" id="SSF52518">
    <property type="entry name" value="Thiamin diphosphate-binding fold (THDP-binding)"/>
    <property type="match status" value="1"/>
</dbReference>
<dbReference type="InterPro" id="IPR009014">
    <property type="entry name" value="Transketo_C/PFOR_II"/>
</dbReference>
<evidence type="ECO:0000259" key="2">
    <source>
        <dbReference type="Pfam" id="PF01855"/>
    </source>
</evidence>
<dbReference type="InterPro" id="IPR033412">
    <property type="entry name" value="PFOR_II"/>
</dbReference>
<dbReference type="AlphaFoldDB" id="A0A3E2BPG1"/>
<dbReference type="Gene3D" id="3.40.50.970">
    <property type="match status" value="1"/>
</dbReference>
<gene>
    <name evidence="4" type="ORF">OP8BY_1704</name>
</gene>
<keyword evidence="4" id="KW-0670">Pyruvate</keyword>
<protein>
    <submittedName>
        <fullName evidence="4">Pyruvate:ferredoxin oxidoreductase, alpha subunit</fullName>
    </submittedName>
</protein>
<feature type="domain" description="Pyruvate:ferredoxin oxidoreductase core" evidence="3">
    <location>
        <begin position="257"/>
        <end position="358"/>
    </location>
</feature>
<dbReference type="PANTHER" id="PTHR32154:SF0">
    <property type="entry name" value="PYRUVATE-FLAVODOXIN OXIDOREDUCTASE-RELATED"/>
    <property type="match status" value="1"/>
</dbReference>
<dbReference type="FunFam" id="3.40.50.970:FF:000012">
    <property type="entry name" value="Pyruvate:ferredoxin (Flavodoxin) oxidoreductase"/>
    <property type="match status" value="1"/>
</dbReference>
<dbReference type="InterPro" id="IPR002880">
    <property type="entry name" value="Pyrv_Fd/Flavodoxin_OxRdtase_N"/>
</dbReference>
<dbReference type="InterPro" id="IPR029061">
    <property type="entry name" value="THDP-binding"/>
</dbReference>
<evidence type="ECO:0000313" key="4">
    <source>
        <dbReference type="EMBL" id="RFT16526.1"/>
    </source>
</evidence>
<dbReference type="Pfam" id="PF17147">
    <property type="entry name" value="PFOR_II"/>
    <property type="match status" value="1"/>
</dbReference>
<dbReference type="Proteomes" id="UP000257323">
    <property type="component" value="Unassembled WGS sequence"/>
</dbReference>
<dbReference type="PANTHER" id="PTHR32154">
    <property type="entry name" value="PYRUVATE-FLAVODOXIN OXIDOREDUCTASE-RELATED"/>
    <property type="match status" value="1"/>
</dbReference>
<organism evidence="4 5">
    <name type="scientific">Candidatus Saccharicenans subterraneus</name>
    <dbReference type="NCBI Taxonomy" id="2508984"/>
    <lineage>
        <taxon>Bacteria</taxon>
        <taxon>Candidatus Aminicenantota</taxon>
        <taxon>Candidatus Aminicenantia</taxon>
        <taxon>Candidatus Aminicenantales</taxon>
        <taxon>Candidatus Saccharicenantaceae</taxon>
        <taxon>Candidatus Saccharicenans</taxon>
    </lineage>
</organism>
<feature type="domain" description="Pyruvate flavodoxin/ferredoxin oxidoreductase pyrimidine binding" evidence="2">
    <location>
        <begin position="14"/>
        <end position="234"/>
    </location>
</feature>
<dbReference type="FunFam" id="3.40.50.920:FF:000010">
    <property type="entry name" value="Pyruvate ferredoxin oxidoreductase, alpha subunit"/>
    <property type="match status" value="1"/>
</dbReference>
<name>A0A3E2BPG1_9BACT</name>
<proteinExistence type="predicted"/>
<dbReference type="Gene3D" id="3.40.50.920">
    <property type="match status" value="1"/>
</dbReference>
<dbReference type="GO" id="GO:0016903">
    <property type="term" value="F:oxidoreductase activity, acting on the aldehyde or oxo group of donors"/>
    <property type="evidence" value="ECO:0007669"/>
    <property type="project" value="UniProtKB-ARBA"/>
</dbReference>
<reference evidence="4 5" key="1">
    <citation type="submission" date="2018-08" db="EMBL/GenBank/DDBJ databases">
        <title>Genome analysis of the thermophilic bacterium of the candidate phylum Aminicenantes from deep subsurface aquifer revealed its physiology and ecological role.</title>
        <authorList>
            <person name="Kadnikov V.V."/>
            <person name="Mardanov A.V."/>
            <person name="Beletsky A.V."/>
            <person name="Karnachuk O.V."/>
            <person name="Ravin N.V."/>
        </authorList>
    </citation>
    <scope>NUCLEOTIDE SEQUENCE [LARGE SCALE GENOMIC DNA]</scope>
    <source>
        <strain evidence="4">BY38</strain>
    </source>
</reference>
<dbReference type="GO" id="GO:0006979">
    <property type="term" value="P:response to oxidative stress"/>
    <property type="evidence" value="ECO:0007669"/>
    <property type="project" value="TreeGrafter"/>
</dbReference>
<evidence type="ECO:0000259" key="3">
    <source>
        <dbReference type="Pfam" id="PF17147"/>
    </source>
</evidence>
<dbReference type="InterPro" id="IPR050722">
    <property type="entry name" value="Pyruvate:ferred/Flavod_OxRd"/>
</dbReference>
<sequence length="384" mass="42692">MKKVIMGNHALSYGAMLSRAQVIAAYPITPQTQVVELLSEMCADGTLNAKFIKVESEHSAMAACLGASLAGARTFTATSAQGLALMHEMLHWAAGGRMPVVMGNINRAMAPGWSIWTDQNDSLSERDTGWIQFYCSSNQEVLDTVIQAFKVSEKLMIPSMIILDAFALSHTYEVVEIPEQARVDQFLPPFNPPWRLTPDDPHAFGGLTSPDHYMELRYKLQKDMEKVPALVEETGKEYEKLFGRYLGQVEEYLCADAELVFVTSGTAGYTARVAVDELRQKGIKAGNLRIKLFRPFPFEKVRAILSRVPKVAVLDRNISYGHHGIFYQEVKSALYGQPSAPLVFGFIAGLGGRDITRDSFQEIADYTLSKNKAEEEIVWIGVKK</sequence>